<proteinExistence type="predicted"/>
<dbReference type="AlphaFoldDB" id="A0A2W7HZA0"/>
<dbReference type="PANTHER" id="PTHR30137">
    <property type="entry name" value="LUCIFERASE-LIKE MONOOXYGENASE"/>
    <property type="match status" value="1"/>
</dbReference>
<evidence type="ECO:0000256" key="2">
    <source>
        <dbReference type="ARBA" id="ARBA00074555"/>
    </source>
</evidence>
<dbReference type="Gene3D" id="3.20.20.30">
    <property type="entry name" value="Luciferase-like domain"/>
    <property type="match status" value="1"/>
</dbReference>
<dbReference type="GO" id="GO:0016705">
    <property type="term" value="F:oxidoreductase activity, acting on paired donors, with incorporation or reduction of molecular oxygen"/>
    <property type="evidence" value="ECO:0007669"/>
    <property type="project" value="InterPro"/>
</dbReference>
<dbReference type="FunFam" id="3.20.20.30:FF:000002">
    <property type="entry name" value="LLM class flavin-dependent oxidoreductase"/>
    <property type="match status" value="1"/>
</dbReference>
<dbReference type="CDD" id="cd00347">
    <property type="entry name" value="Flavin_utilizing_monoxygenases"/>
    <property type="match status" value="1"/>
</dbReference>
<comment type="caution">
    <text evidence="4">The sequence shown here is derived from an EMBL/GenBank/DDBJ whole genome shotgun (WGS) entry which is preliminary data.</text>
</comment>
<feature type="domain" description="Luciferase-like" evidence="3">
    <location>
        <begin position="15"/>
        <end position="299"/>
    </location>
</feature>
<dbReference type="Proteomes" id="UP000249688">
    <property type="component" value="Unassembled WGS sequence"/>
</dbReference>
<dbReference type="InterPro" id="IPR050766">
    <property type="entry name" value="Bact_Lucif_Oxidored"/>
</dbReference>
<dbReference type="InterPro" id="IPR036661">
    <property type="entry name" value="Luciferase-like_sf"/>
</dbReference>
<accession>A0A2W7HZA0</accession>
<evidence type="ECO:0000313" key="4">
    <source>
        <dbReference type="EMBL" id="PZW39866.1"/>
    </source>
</evidence>
<dbReference type="SUPFAM" id="SSF51679">
    <property type="entry name" value="Bacterial luciferase-like"/>
    <property type="match status" value="1"/>
</dbReference>
<dbReference type="OrthoDB" id="9780518at2"/>
<dbReference type="NCBIfam" id="TIGR03558">
    <property type="entry name" value="oxido_grp_1"/>
    <property type="match status" value="1"/>
</dbReference>
<dbReference type="InterPro" id="IPR019949">
    <property type="entry name" value="CmoO-like"/>
</dbReference>
<organism evidence="4 5">
    <name type="scientific">Humitalea rosea</name>
    <dbReference type="NCBI Taxonomy" id="990373"/>
    <lineage>
        <taxon>Bacteria</taxon>
        <taxon>Pseudomonadati</taxon>
        <taxon>Pseudomonadota</taxon>
        <taxon>Alphaproteobacteria</taxon>
        <taxon>Acetobacterales</taxon>
        <taxon>Roseomonadaceae</taxon>
        <taxon>Humitalea</taxon>
    </lineage>
</organism>
<evidence type="ECO:0000256" key="1">
    <source>
        <dbReference type="ARBA" id="ARBA00007789"/>
    </source>
</evidence>
<dbReference type="EMBL" id="QKYU01000027">
    <property type="protein sequence ID" value="PZW39866.1"/>
    <property type="molecule type" value="Genomic_DNA"/>
</dbReference>
<dbReference type="GO" id="GO:0005829">
    <property type="term" value="C:cytosol"/>
    <property type="evidence" value="ECO:0007669"/>
    <property type="project" value="TreeGrafter"/>
</dbReference>
<comment type="similarity">
    <text evidence="1">To bacterial alkanal monooxygenase alpha and beta chains.</text>
</comment>
<protein>
    <recommendedName>
        <fullName evidence="2">Luciferase-like monooxygenase</fullName>
    </recommendedName>
</protein>
<evidence type="ECO:0000259" key="3">
    <source>
        <dbReference type="Pfam" id="PF00296"/>
    </source>
</evidence>
<dbReference type="RefSeq" id="WP_111399973.1">
    <property type="nucleotide sequence ID" value="NZ_QKYU01000027.1"/>
</dbReference>
<dbReference type="PANTHER" id="PTHR30137:SF6">
    <property type="entry name" value="LUCIFERASE-LIKE MONOOXYGENASE"/>
    <property type="match status" value="1"/>
</dbReference>
<reference evidence="4 5" key="1">
    <citation type="submission" date="2018-06" db="EMBL/GenBank/DDBJ databases">
        <title>Genomic Encyclopedia of Archaeal and Bacterial Type Strains, Phase II (KMG-II): from individual species to whole genera.</title>
        <authorList>
            <person name="Goeker M."/>
        </authorList>
    </citation>
    <scope>NUCLEOTIDE SEQUENCE [LARGE SCALE GENOMIC DNA]</scope>
    <source>
        <strain evidence="4 5">DSM 24525</strain>
    </source>
</reference>
<dbReference type="InterPro" id="IPR011251">
    <property type="entry name" value="Luciferase-like_dom"/>
</dbReference>
<sequence length="341" mass="36473">MSLSLSILDQSPIVAGRDPGASIRETLALAKAADRLGYRRYWMAEHHNSAAQAGTAPEILIAAIAATTQRIRIGSAGVMLPHYASLKIAEQFRVLEAIAPGRIDLGLGRAPGSDGQTAYALNPDAARAADRFPQQVMELIGWTGEGLPVTHPFAAIRAQPEVPTRPEIWILGSSDYGAQVAAHFGLPYCFAHFITDGRGAAEALAIYRERFRPGVLAAPHAAVAVAGLCAETEEEAWRLWRPREAWRLDRDRGIYRPLMNMAEAAAWSPEPADLPRIERGRARALVGTAPVLLARLEALAAELEVAEIAVLTPCPDTAGRARSYALLAEAAGLGAMAKAAE</sequence>
<gene>
    <name evidence="4" type="ORF">C8P66_12769</name>
</gene>
<dbReference type="Pfam" id="PF00296">
    <property type="entry name" value="Bac_luciferase"/>
    <property type="match status" value="1"/>
</dbReference>
<name>A0A2W7HZA0_9PROT</name>
<keyword evidence="5" id="KW-1185">Reference proteome</keyword>
<evidence type="ECO:0000313" key="5">
    <source>
        <dbReference type="Proteomes" id="UP000249688"/>
    </source>
</evidence>